<keyword evidence="3" id="KW-1185">Reference proteome</keyword>
<name>A0A1Z4BRB8_9FLAO</name>
<reference evidence="3" key="1">
    <citation type="submission" date="2017-06" db="EMBL/GenBank/DDBJ databases">
        <title>Complete genome sequence of Capnocytophaga sp. KCOM 1579 (=ChDC OS43) isolated from a human refractory periapical abscess lesion.</title>
        <authorList>
            <person name="Kook J.-K."/>
            <person name="Park S.-N."/>
            <person name="Lim Y.K."/>
            <person name="Roh H."/>
        </authorList>
    </citation>
    <scope>NUCLEOTIDE SEQUENCE [LARGE SCALE GENOMIC DNA]</scope>
    <source>
        <strain evidence="3">ChDC OS43</strain>
    </source>
</reference>
<organism evidence="2 3">
    <name type="scientific">Capnocytophaga endodontalis</name>
    <dbReference type="NCBI Taxonomy" id="2708117"/>
    <lineage>
        <taxon>Bacteria</taxon>
        <taxon>Pseudomonadati</taxon>
        <taxon>Bacteroidota</taxon>
        <taxon>Flavobacteriia</taxon>
        <taxon>Flavobacteriales</taxon>
        <taxon>Flavobacteriaceae</taxon>
        <taxon>Capnocytophaga</taxon>
    </lineage>
</organism>
<evidence type="ECO:0000256" key="1">
    <source>
        <dbReference type="SAM" id="Coils"/>
    </source>
</evidence>
<dbReference type="EMBL" id="CP022022">
    <property type="protein sequence ID" value="ASF43851.1"/>
    <property type="molecule type" value="Genomic_DNA"/>
</dbReference>
<proteinExistence type="predicted"/>
<accession>A0A1Z4BRB8</accession>
<protein>
    <submittedName>
        <fullName evidence="2">Uncharacterized protein</fullName>
    </submittedName>
</protein>
<dbReference type="Proteomes" id="UP000197007">
    <property type="component" value="Chromosome"/>
</dbReference>
<keyword evidence="1" id="KW-0175">Coiled coil</keyword>
<dbReference type="KEGG" id="capn:CBG49_12605"/>
<evidence type="ECO:0000313" key="3">
    <source>
        <dbReference type="Proteomes" id="UP000197007"/>
    </source>
</evidence>
<sequence length="380" mass="45003">MSISVYGQTNDEKHFKAGKPVFVIAKLNMCTVEDEILEREKAELEKNFKSLNAEVREVKFLLEGEELVFENNAHSTVSLREKSDFEENCVNIIYWDGKKSSTPIIYDGVCLATEFFSPKLLKKKLVSSYYTHFMSKLKEYKNKEEKITPRSKDISKAYVYNELMEWLYKGWLKDYQLIEMEFKGVKSIVVKENGKPEREIVLNERGEVQNVWFLPKRDEEEADMQYFYEDGLLRKFVDNMNVVFPEQDIFGYNDNEIFQKAIGKEIPPYDKENSFYYDCDYTLLKGDLLEKHYVRLYHPDYNVSESLGWVKNGKSISKKDFPITYQYNGVEGKVKMKKEYLWEDVLGGTTVIYHWDNHHHITKIEVSNKQGKTVYTYEYR</sequence>
<evidence type="ECO:0000313" key="2">
    <source>
        <dbReference type="EMBL" id="ASF43851.1"/>
    </source>
</evidence>
<dbReference type="AlphaFoldDB" id="A0A1Z4BRB8"/>
<feature type="coiled-coil region" evidence="1">
    <location>
        <begin position="27"/>
        <end position="61"/>
    </location>
</feature>
<gene>
    <name evidence="2" type="ORF">CBG49_12605</name>
</gene>